<keyword evidence="2" id="KW-1185">Reference proteome</keyword>
<reference evidence="1 2" key="1">
    <citation type="submission" date="2023-02" db="EMBL/GenBank/DDBJ databases">
        <title>LHISI_Scaffold_Assembly.</title>
        <authorList>
            <person name="Stuart O.P."/>
            <person name="Cleave R."/>
            <person name="Magrath M.J.L."/>
            <person name="Mikheyev A.S."/>
        </authorList>
    </citation>
    <scope>NUCLEOTIDE SEQUENCE [LARGE SCALE GENOMIC DNA]</scope>
    <source>
        <strain evidence="1">Daus_M_001</strain>
        <tissue evidence="1">Leg muscle</tissue>
    </source>
</reference>
<comment type="caution">
    <text evidence="1">The sequence shown here is derived from an EMBL/GenBank/DDBJ whole genome shotgun (WGS) entry which is preliminary data.</text>
</comment>
<protein>
    <submittedName>
        <fullName evidence="1">Uncharacterized protein</fullName>
    </submittedName>
</protein>
<evidence type="ECO:0000313" key="1">
    <source>
        <dbReference type="EMBL" id="KAJ8892646.1"/>
    </source>
</evidence>
<gene>
    <name evidence="1" type="ORF">PR048_005227</name>
</gene>
<evidence type="ECO:0000313" key="2">
    <source>
        <dbReference type="Proteomes" id="UP001159363"/>
    </source>
</evidence>
<dbReference type="Proteomes" id="UP001159363">
    <property type="component" value="Chromosome 2"/>
</dbReference>
<organism evidence="1 2">
    <name type="scientific">Dryococelus australis</name>
    <dbReference type="NCBI Taxonomy" id="614101"/>
    <lineage>
        <taxon>Eukaryota</taxon>
        <taxon>Metazoa</taxon>
        <taxon>Ecdysozoa</taxon>
        <taxon>Arthropoda</taxon>
        <taxon>Hexapoda</taxon>
        <taxon>Insecta</taxon>
        <taxon>Pterygota</taxon>
        <taxon>Neoptera</taxon>
        <taxon>Polyneoptera</taxon>
        <taxon>Phasmatodea</taxon>
        <taxon>Verophasmatodea</taxon>
        <taxon>Anareolatae</taxon>
        <taxon>Phasmatidae</taxon>
        <taxon>Eurycanthinae</taxon>
        <taxon>Dryococelus</taxon>
    </lineage>
</organism>
<name>A0ABQ9I7P1_9NEOP</name>
<dbReference type="EMBL" id="JARBHB010000002">
    <property type="protein sequence ID" value="KAJ8892646.1"/>
    <property type="molecule type" value="Genomic_DNA"/>
</dbReference>
<proteinExistence type="predicted"/>
<sequence length="209" mass="22482">MSAVNVLVDKISATGLLAAKMAAGIKGGINGRSPRKLEKTNGIVWPDSHIDPGATPPGIERGLSCGRGGGVVVAGDPDEGSWSSFGAIPYTEGYDAHFSVLSISLLDYQRATAVALTTLQPKWTSERGPAQPVCVTKPTYNISAKVYQVSSEPMLFVKGLRDDCTQQYKERQIVAQGGRWTAVHVWLLIQSLQGRGRRFHPEKGARLHA</sequence>
<accession>A0ABQ9I7P1</accession>